<evidence type="ECO:0000313" key="1">
    <source>
        <dbReference type="EMBL" id="KAJ6393430.1"/>
    </source>
</evidence>
<evidence type="ECO:0000313" key="2">
    <source>
        <dbReference type="Proteomes" id="UP001141253"/>
    </source>
</evidence>
<accession>A0ABQ9C4M5</accession>
<reference evidence="1" key="2">
    <citation type="journal article" date="2023" name="Int. J. Mol. Sci.">
        <title>De Novo Assembly and Annotation of 11 Diverse Shrub Willow (Salix) Genomes Reveals Novel Gene Organization in Sex-Linked Regions.</title>
        <authorList>
            <person name="Hyden B."/>
            <person name="Feng K."/>
            <person name="Yates T.B."/>
            <person name="Jawdy S."/>
            <person name="Cereghino C."/>
            <person name="Smart L.B."/>
            <person name="Muchero W."/>
        </authorList>
    </citation>
    <scope>NUCLEOTIDE SEQUENCE</scope>
    <source>
        <tissue evidence="1">Shoot tip</tissue>
    </source>
</reference>
<keyword evidence="2" id="KW-1185">Reference proteome</keyword>
<comment type="caution">
    <text evidence="1">The sequence shown here is derived from an EMBL/GenBank/DDBJ whole genome shotgun (WGS) entry which is preliminary data.</text>
</comment>
<reference evidence="1" key="1">
    <citation type="submission" date="2022-10" db="EMBL/GenBank/DDBJ databases">
        <authorList>
            <person name="Hyden B.L."/>
            <person name="Feng K."/>
            <person name="Yates T."/>
            <person name="Jawdy S."/>
            <person name="Smart L.B."/>
            <person name="Muchero W."/>
        </authorList>
    </citation>
    <scope>NUCLEOTIDE SEQUENCE</scope>
    <source>
        <tissue evidence="1">Shoot tip</tissue>
    </source>
</reference>
<proteinExistence type="predicted"/>
<protein>
    <submittedName>
        <fullName evidence="1">Uncharacterized protein</fullName>
    </submittedName>
</protein>
<sequence length="42" mass="4841">MGVECKAAQFFRLCFPLLLSSLVPSSFDISLVHRSKRHYRSI</sequence>
<gene>
    <name evidence="1" type="ORF">OIU77_022810</name>
</gene>
<name>A0ABQ9C4M5_9ROSI</name>
<dbReference type="Proteomes" id="UP001141253">
    <property type="component" value="Chromosome 1"/>
</dbReference>
<dbReference type="EMBL" id="JAPFFI010000005">
    <property type="protein sequence ID" value="KAJ6393430.1"/>
    <property type="molecule type" value="Genomic_DNA"/>
</dbReference>
<organism evidence="1 2">
    <name type="scientific">Salix suchowensis</name>
    <dbReference type="NCBI Taxonomy" id="1278906"/>
    <lineage>
        <taxon>Eukaryota</taxon>
        <taxon>Viridiplantae</taxon>
        <taxon>Streptophyta</taxon>
        <taxon>Embryophyta</taxon>
        <taxon>Tracheophyta</taxon>
        <taxon>Spermatophyta</taxon>
        <taxon>Magnoliopsida</taxon>
        <taxon>eudicotyledons</taxon>
        <taxon>Gunneridae</taxon>
        <taxon>Pentapetalae</taxon>
        <taxon>rosids</taxon>
        <taxon>fabids</taxon>
        <taxon>Malpighiales</taxon>
        <taxon>Salicaceae</taxon>
        <taxon>Saliceae</taxon>
        <taxon>Salix</taxon>
    </lineage>
</organism>